<dbReference type="InterPro" id="IPR019288">
    <property type="entry name" value="3'-5'_exonuclease_PolB-like"/>
</dbReference>
<evidence type="ECO:0000259" key="1">
    <source>
        <dbReference type="Pfam" id="PF10108"/>
    </source>
</evidence>
<organism evidence="2 3">
    <name type="scientific">Candidatus Beckwithbacteria bacterium CG23_combo_of_CG06-09_8_20_14_all_34_8</name>
    <dbReference type="NCBI Taxonomy" id="1974497"/>
    <lineage>
        <taxon>Bacteria</taxon>
        <taxon>Candidatus Beckwithiibacteriota</taxon>
    </lineage>
</organism>
<evidence type="ECO:0000313" key="3">
    <source>
        <dbReference type="Proteomes" id="UP000229459"/>
    </source>
</evidence>
<dbReference type="AlphaFoldDB" id="A0A2H0B694"/>
<dbReference type="InterPro" id="IPR012337">
    <property type="entry name" value="RNaseH-like_sf"/>
</dbReference>
<dbReference type="EMBL" id="PCSR01000052">
    <property type="protein sequence ID" value="PIP53203.1"/>
    <property type="molecule type" value="Genomic_DNA"/>
</dbReference>
<sequence length="327" mass="37532">MTLDINMDIKFLSAGMIIEDIFAVIKVERKDAASGKKFLKAELSHVSGMIGAKVWEESIPTAPLEPNKVYRISGRVDAYKGSLGLVITQAWQLDDEVIENHLKPRKSLVFDIETAGEDYEDLDKWSQDYLLDKLQYNTQDKEKAKQATALYPMFGQVVAIGMLNTQSYKGQVLALKKNKVKDMNLDDVNFTLLTFESEKQLLKHFWQIAAKFEHFISFNGNNFDWPYIIFRSAKNLIKIPFEITRNQDQQTDLMDKFKGSAIYSLEALCRAFNITNPKEKGISGLHVSKLFKQDKTIDIANYVSRDVVSTWELFEIWKKYMAGKIVL</sequence>
<dbReference type="Gene3D" id="3.30.420.10">
    <property type="entry name" value="Ribonuclease H-like superfamily/Ribonuclease H"/>
    <property type="match status" value="1"/>
</dbReference>
<dbReference type="SUPFAM" id="SSF53098">
    <property type="entry name" value="Ribonuclease H-like"/>
    <property type="match status" value="1"/>
</dbReference>
<proteinExistence type="predicted"/>
<comment type="caution">
    <text evidence="2">The sequence shown here is derived from an EMBL/GenBank/DDBJ whole genome shotgun (WGS) entry which is preliminary data.</text>
</comment>
<feature type="domain" description="Predicted 3'-5' exonuclease PolB-like" evidence="1">
    <location>
        <begin position="156"/>
        <end position="314"/>
    </location>
</feature>
<reference evidence="2 3" key="1">
    <citation type="submission" date="2017-09" db="EMBL/GenBank/DDBJ databases">
        <title>Depth-based differentiation of microbial function through sediment-hosted aquifers and enrichment of novel symbionts in the deep terrestrial subsurface.</title>
        <authorList>
            <person name="Probst A.J."/>
            <person name="Ladd B."/>
            <person name="Jarett J.K."/>
            <person name="Geller-Mcgrath D.E."/>
            <person name="Sieber C.M."/>
            <person name="Emerson J.B."/>
            <person name="Anantharaman K."/>
            <person name="Thomas B.C."/>
            <person name="Malmstrom R."/>
            <person name="Stieglmeier M."/>
            <person name="Klingl A."/>
            <person name="Woyke T."/>
            <person name="Ryan C.M."/>
            <person name="Banfield J.F."/>
        </authorList>
    </citation>
    <scope>NUCLEOTIDE SEQUENCE [LARGE SCALE GENOMIC DNA]</scope>
    <source>
        <strain evidence="2">CG23_combo_of_CG06-09_8_20_14_all_34_8</strain>
    </source>
</reference>
<dbReference type="Proteomes" id="UP000229459">
    <property type="component" value="Unassembled WGS sequence"/>
</dbReference>
<dbReference type="GO" id="GO:0003676">
    <property type="term" value="F:nucleic acid binding"/>
    <property type="evidence" value="ECO:0007669"/>
    <property type="project" value="InterPro"/>
</dbReference>
<dbReference type="InterPro" id="IPR036397">
    <property type="entry name" value="RNaseH_sf"/>
</dbReference>
<dbReference type="Pfam" id="PF10108">
    <property type="entry name" value="DNA_pol_B_exo2"/>
    <property type="match status" value="1"/>
</dbReference>
<protein>
    <recommendedName>
        <fullName evidence="1">Predicted 3'-5' exonuclease PolB-like domain-containing protein</fullName>
    </recommendedName>
</protein>
<evidence type="ECO:0000313" key="2">
    <source>
        <dbReference type="EMBL" id="PIP53203.1"/>
    </source>
</evidence>
<name>A0A2H0B694_9BACT</name>
<gene>
    <name evidence="2" type="ORF">COX08_02310</name>
</gene>
<accession>A0A2H0B694</accession>